<feature type="non-terminal residue" evidence="1">
    <location>
        <position position="1"/>
    </location>
</feature>
<protein>
    <submittedName>
        <fullName evidence="1">Uncharacterized protein</fullName>
    </submittedName>
</protein>
<proteinExistence type="predicted"/>
<keyword evidence="2" id="KW-1185">Reference proteome</keyword>
<sequence length="83" mass="9714">LVPLPRPDTEVAEYYPEIWGAIREGEEEEDELADPGIEDARNIYLEHGWPDLAKFRRQECYDALVDFRTKLVEEDEEDEYGPA</sequence>
<dbReference type="EMBL" id="JAHLJV010000083">
    <property type="protein sequence ID" value="KAK1573944.1"/>
    <property type="molecule type" value="Genomic_DNA"/>
</dbReference>
<dbReference type="AlphaFoldDB" id="A0AAD8V145"/>
<organism evidence="1 2">
    <name type="scientific">Colletotrichum navitas</name>
    <dbReference type="NCBI Taxonomy" id="681940"/>
    <lineage>
        <taxon>Eukaryota</taxon>
        <taxon>Fungi</taxon>
        <taxon>Dikarya</taxon>
        <taxon>Ascomycota</taxon>
        <taxon>Pezizomycotina</taxon>
        <taxon>Sordariomycetes</taxon>
        <taxon>Hypocreomycetidae</taxon>
        <taxon>Glomerellales</taxon>
        <taxon>Glomerellaceae</taxon>
        <taxon>Colletotrichum</taxon>
        <taxon>Colletotrichum graminicola species complex</taxon>
    </lineage>
</organism>
<comment type="caution">
    <text evidence="1">The sequence shown here is derived from an EMBL/GenBank/DDBJ whole genome shotgun (WGS) entry which is preliminary data.</text>
</comment>
<gene>
    <name evidence="1" type="ORF">LY79DRAFT_484387</name>
</gene>
<dbReference type="RefSeq" id="XP_060409508.1">
    <property type="nucleotide sequence ID" value="XM_060553286.1"/>
</dbReference>
<dbReference type="GeneID" id="85437526"/>
<name>A0AAD8V145_9PEZI</name>
<dbReference type="Proteomes" id="UP001230504">
    <property type="component" value="Unassembled WGS sequence"/>
</dbReference>
<accession>A0AAD8V145</accession>
<evidence type="ECO:0000313" key="2">
    <source>
        <dbReference type="Proteomes" id="UP001230504"/>
    </source>
</evidence>
<feature type="non-terminal residue" evidence="1">
    <location>
        <position position="83"/>
    </location>
</feature>
<evidence type="ECO:0000313" key="1">
    <source>
        <dbReference type="EMBL" id="KAK1573944.1"/>
    </source>
</evidence>
<reference evidence="1" key="1">
    <citation type="submission" date="2021-06" db="EMBL/GenBank/DDBJ databases">
        <title>Comparative genomics, transcriptomics and evolutionary studies reveal genomic signatures of adaptation to plant cell wall in hemibiotrophic fungi.</title>
        <authorList>
            <consortium name="DOE Joint Genome Institute"/>
            <person name="Baroncelli R."/>
            <person name="Diaz J.F."/>
            <person name="Benocci T."/>
            <person name="Peng M."/>
            <person name="Battaglia E."/>
            <person name="Haridas S."/>
            <person name="Andreopoulos W."/>
            <person name="Labutti K."/>
            <person name="Pangilinan J."/>
            <person name="Floch G.L."/>
            <person name="Makela M.R."/>
            <person name="Henrissat B."/>
            <person name="Grigoriev I.V."/>
            <person name="Crouch J.A."/>
            <person name="De Vries R.P."/>
            <person name="Sukno S.A."/>
            <person name="Thon M.R."/>
        </authorList>
    </citation>
    <scope>NUCLEOTIDE SEQUENCE</scope>
    <source>
        <strain evidence="1">CBS 125086</strain>
    </source>
</reference>